<dbReference type="AlphaFoldDB" id="A0A533QJC5"/>
<dbReference type="PANTHER" id="PTHR42924:SF3">
    <property type="entry name" value="POLYMERASE_HISTIDINOL PHOSPHATASE N-TERMINAL DOMAIN-CONTAINING PROTEIN"/>
    <property type="match status" value="1"/>
</dbReference>
<dbReference type="InterPro" id="IPR004013">
    <property type="entry name" value="PHP_dom"/>
</dbReference>
<gene>
    <name evidence="6" type="primary">nusB</name>
    <name evidence="8" type="ORF">JETT_0853</name>
</gene>
<dbReference type="SUPFAM" id="SSF89550">
    <property type="entry name" value="PHP domain-like"/>
    <property type="match status" value="1"/>
</dbReference>
<dbReference type="InterPro" id="IPR006027">
    <property type="entry name" value="NusB_RsmB_TIM44"/>
</dbReference>
<evidence type="ECO:0000259" key="7">
    <source>
        <dbReference type="SMART" id="SM00481"/>
    </source>
</evidence>
<keyword evidence="4 6" id="KW-0805">Transcription regulation</keyword>
<evidence type="ECO:0000256" key="4">
    <source>
        <dbReference type="ARBA" id="ARBA00023015"/>
    </source>
</evidence>
<comment type="caution">
    <text evidence="8">The sequence shown here is derived from an EMBL/GenBank/DDBJ whole genome shotgun (WGS) entry which is preliminary data.</text>
</comment>
<dbReference type="CDD" id="cd00619">
    <property type="entry name" value="Terminator_NusB"/>
    <property type="match status" value="1"/>
</dbReference>
<name>A0A533QJC5_9BACT</name>
<dbReference type="Gene3D" id="1.10.150.650">
    <property type="match status" value="1"/>
</dbReference>
<reference evidence="8 9" key="1">
    <citation type="submission" date="2019-04" db="EMBL/GenBank/DDBJ databases">
        <title>Genome of a novel bacterium Candidatus Jettenia ecosi reconstructed from metagenome of an anammox bioreactor.</title>
        <authorList>
            <person name="Mardanov A.V."/>
            <person name="Beletsky A.V."/>
            <person name="Ravin N.V."/>
            <person name="Botchkova E.A."/>
            <person name="Litti Y.V."/>
            <person name="Nozhevnikova A.N."/>
        </authorList>
    </citation>
    <scope>NUCLEOTIDE SEQUENCE [LARGE SCALE GENOMIC DNA]</scope>
    <source>
        <strain evidence="8">J2</strain>
    </source>
</reference>
<dbReference type="GO" id="GO:0003723">
    <property type="term" value="F:RNA binding"/>
    <property type="evidence" value="ECO:0007669"/>
    <property type="project" value="UniProtKB-UniRule"/>
</dbReference>
<evidence type="ECO:0000256" key="1">
    <source>
        <dbReference type="ARBA" id="ARBA00005952"/>
    </source>
</evidence>
<evidence type="ECO:0000256" key="3">
    <source>
        <dbReference type="ARBA" id="ARBA00022884"/>
    </source>
</evidence>
<dbReference type="GO" id="GO:0006353">
    <property type="term" value="P:DNA-templated transcription termination"/>
    <property type="evidence" value="ECO:0007669"/>
    <property type="project" value="UniProtKB-UniRule"/>
</dbReference>
<evidence type="ECO:0000256" key="5">
    <source>
        <dbReference type="ARBA" id="ARBA00023163"/>
    </source>
</evidence>
<dbReference type="GO" id="GO:0031564">
    <property type="term" value="P:transcription antitermination"/>
    <property type="evidence" value="ECO:0007669"/>
    <property type="project" value="UniProtKB-KW"/>
</dbReference>
<dbReference type="EMBL" id="SULG01000012">
    <property type="protein sequence ID" value="TLD42831.1"/>
    <property type="molecule type" value="Genomic_DNA"/>
</dbReference>
<proteinExistence type="inferred from homology"/>
<accession>A0A533QJC5</accession>
<comment type="similarity">
    <text evidence="1 6">Belongs to the NusB family.</text>
</comment>
<dbReference type="SMART" id="SM00481">
    <property type="entry name" value="POLIIIAc"/>
    <property type="match status" value="1"/>
</dbReference>
<keyword evidence="5 6" id="KW-0804">Transcription</keyword>
<dbReference type="GO" id="GO:0035312">
    <property type="term" value="F:5'-3' DNA exonuclease activity"/>
    <property type="evidence" value="ECO:0007669"/>
    <property type="project" value="TreeGrafter"/>
</dbReference>
<dbReference type="SUPFAM" id="SSF48013">
    <property type="entry name" value="NusB-like"/>
    <property type="match status" value="1"/>
</dbReference>
<dbReference type="InterPro" id="IPR035926">
    <property type="entry name" value="NusB-like_sf"/>
</dbReference>
<evidence type="ECO:0000313" key="9">
    <source>
        <dbReference type="Proteomes" id="UP000319783"/>
    </source>
</evidence>
<sequence>MRNRTIARELALQALYQLDLRGDGIFDEVDTFCKKNTDKPDIYKFAILLVDGCRSHLKEIDEKISSVTEHWELHRMAIIDKNILRLGVYELLYRDDIPPKVSINEAIELAKKFSTKNSGTFVNGILDKIYTQFGNGELKGNVSDPVFQNIVDVNYGNSDLHIHTNYSDGTMTPEEVVDEAIRSGVSTISITDHDTIDGVGIALRYGDNKNLNIIPGIELSSYLSPSEVHILGYFIDIHNTSLQKMLKRAHEDRLKRIYTMVEKLHNLNVDIDAEEILTLAGKGSPGRMHVAEVIWKRGYCSTILEVFSKYIGDNGPAYVPKKTFTPREAIELIKEAHGASVLAHPGLTQRDHIIEDLVKDGLQGIEVYYPAHSPQTIKKYLKIAEKYDLAVTGGSDFHGERKIDTPIAKVTVPEEFVHKLRQKCSSQ</sequence>
<dbReference type="Proteomes" id="UP000319783">
    <property type="component" value="Unassembled WGS sequence"/>
</dbReference>
<evidence type="ECO:0000256" key="2">
    <source>
        <dbReference type="ARBA" id="ARBA00022814"/>
    </source>
</evidence>
<dbReference type="CDD" id="cd07438">
    <property type="entry name" value="PHP_HisPPase_AMP"/>
    <property type="match status" value="1"/>
</dbReference>
<comment type="function">
    <text evidence="6">Involved in transcription antitermination. Required for transcription of ribosomal RNA (rRNA) genes. Binds specifically to the boxA antiterminator sequence of the ribosomal RNA (rrn) operons.</text>
</comment>
<dbReference type="InterPro" id="IPR003141">
    <property type="entry name" value="Pol/His_phosphatase_N"/>
</dbReference>
<keyword evidence="3 6" id="KW-0694">RNA-binding</keyword>
<dbReference type="Gene3D" id="1.10.940.10">
    <property type="entry name" value="NusB-like"/>
    <property type="match status" value="1"/>
</dbReference>
<organism evidence="8 9">
    <name type="scientific">Candidatus Jettenia ecosi</name>
    <dbReference type="NCBI Taxonomy" id="2494326"/>
    <lineage>
        <taxon>Bacteria</taxon>
        <taxon>Pseudomonadati</taxon>
        <taxon>Planctomycetota</taxon>
        <taxon>Candidatus Brocadiia</taxon>
        <taxon>Candidatus Brocadiales</taxon>
        <taxon>Candidatus Brocadiaceae</taxon>
        <taxon>Candidatus Jettenia</taxon>
    </lineage>
</organism>
<dbReference type="GO" id="GO:0004534">
    <property type="term" value="F:5'-3' RNA exonuclease activity"/>
    <property type="evidence" value="ECO:0007669"/>
    <property type="project" value="TreeGrafter"/>
</dbReference>
<dbReference type="NCBIfam" id="TIGR01951">
    <property type="entry name" value="nusB"/>
    <property type="match status" value="1"/>
</dbReference>
<dbReference type="Pfam" id="PF01029">
    <property type="entry name" value="NusB"/>
    <property type="match status" value="1"/>
</dbReference>
<protein>
    <recommendedName>
        <fullName evidence="6">Transcription antitermination protein NusB</fullName>
    </recommendedName>
    <alternativeName>
        <fullName evidence="6">Antitermination factor NusB</fullName>
    </alternativeName>
</protein>
<evidence type="ECO:0000256" key="6">
    <source>
        <dbReference type="HAMAP-Rule" id="MF_00073"/>
    </source>
</evidence>
<dbReference type="Pfam" id="PF02811">
    <property type="entry name" value="PHP"/>
    <property type="match status" value="1"/>
</dbReference>
<keyword evidence="2 6" id="KW-0889">Transcription antitermination</keyword>
<dbReference type="HAMAP" id="MF_00073">
    <property type="entry name" value="NusB"/>
    <property type="match status" value="1"/>
</dbReference>
<dbReference type="Gene3D" id="3.20.20.140">
    <property type="entry name" value="Metal-dependent hydrolases"/>
    <property type="match status" value="1"/>
</dbReference>
<dbReference type="InterPro" id="IPR016195">
    <property type="entry name" value="Pol/histidinol_Pase-like"/>
</dbReference>
<evidence type="ECO:0000313" key="8">
    <source>
        <dbReference type="EMBL" id="TLD42831.1"/>
    </source>
</evidence>
<dbReference type="InterPro" id="IPR011605">
    <property type="entry name" value="NusB_fam"/>
</dbReference>
<dbReference type="InterPro" id="IPR052018">
    <property type="entry name" value="PHP_domain"/>
</dbReference>
<feature type="domain" description="Polymerase/histidinol phosphatase N-terminal" evidence="7">
    <location>
        <begin position="158"/>
        <end position="223"/>
    </location>
</feature>
<dbReference type="PANTHER" id="PTHR42924">
    <property type="entry name" value="EXONUCLEASE"/>
    <property type="match status" value="1"/>
</dbReference>